<dbReference type="PANTHER" id="PTHR35370">
    <property type="entry name" value="CYTOPLASMIC PROTEIN-RELATED-RELATED"/>
    <property type="match status" value="1"/>
</dbReference>
<dbReference type="Proteomes" id="UP000094776">
    <property type="component" value="Chromosome 3"/>
</dbReference>
<accession>A0A1B4PM95</accession>
<reference evidence="1 2" key="1">
    <citation type="submission" date="2015-12" db="EMBL/GenBank/DDBJ databases">
        <title>Diversity of Burkholderia near neighbor genomes.</title>
        <authorList>
            <person name="Sahl J."/>
            <person name="Wagner D."/>
            <person name="Keim P."/>
        </authorList>
    </citation>
    <scope>NUCLEOTIDE SEQUENCE [LARGE SCALE GENOMIC DNA]</scope>
    <source>
        <strain evidence="1 2">MSMB1184WGS</strain>
    </source>
</reference>
<organism evidence="1 2">
    <name type="scientific">Burkholderia cepacia</name>
    <name type="common">Pseudomonas cepacia</name>
    <dbReference type="NCBI Taxonomy" id="292"/>
    <lineage>
        <taxon>Bacteria</taxon>
        <taxon>Pseudomonadati</taxon>
        <taxon>Pseudomonadota</taxon>
        <taxon>Betaproteobacteria</taxon>
        <taxon>Burkholderiales</taxon>
        <taxon>Burkholderiaceae</taxon>
        <taxon>Burkholderia</taxon>
        <taxon>Burkholderia cepacia complex</taxon>
    </lineage>
</organism>
<dbReference type="AlphaFoldDB" id="A0A1B4PM95"/>
<evidence type="ECO:0000313" key="1">
    <source>
        <dbReference type="EMBL" id="AOK15051.1"/>
    </source>
</evidence>
<protein>
    <submittedName>
        <fullName evidence="1">Uncharacterized protein</fullName>
    </submittedName>
</protein>
<dbReference type="PANTHER" id="PTHR35370:SF1">
    <property type="entry name" value="TYPE VI SECRETION SYSTEM COMPONENT TSSF1"/>
    <property type="match status" value="1"/>
</dbReference>
<dbReference type="RefSeq" id="WP_059807667.1">
    <property type="nucleotide sequence ID" value="NZ_CP013442.1"/>
</dbReference>
<proteinExistence type="predicted"/>
<dbReference type="InterPro" id="IPR010272">
    <property type="entry name" value="T6SS_TssF"/>
</dbReference>
<dbReference type="Pfam" id="PF05947">
    <property type="entry name" value="T6SS_TssF"/>
    <property type="match status" value="1"/>
</dbReference>
<gene>
    <name evidence="1" type="ORF">WT26_03235</name>
</gene>
<name>A0A1B4PM95_BURCE</name>
<sequence length="189" mass="20221">MRGAHAGSVSRRSAGSSRFALIAARHDLRLDDDVPEFTRGLLDTLHGAFLRPFPSCAIAQFHGDRDAEQTEPRVVARGTQLVAPIARQVFLTAADVTLVPLAVLATRYTTSAVAPMHTPLPPDTAGLLSFTLELTSPSATFAIVPDVLRFHLTGTREVVAALVDGVLLHTHSSFAKESCTGIKSTLRND</sequence>
<evidence type="ECO:0000313" key="2">
    <source>
        <dbReference type="Proteomes" id="UP000094776"/>
    </source>
</evidence>
<dbReference type="EMBL" id="CP013442">
    <property type="protein sequence ID" value="AOK15051.1"/>
    <property type="molecule type" value="Genomic_DNA"/>
</dbReference>